<evidence type="ECO:0000313" key="4">
    <source>
        <dbReference type="Proteomes" id="UP000824250"/>
    </source>
</evidence>
<dbReference type="InterPro" id="IPR014048">
    <property type="entry name" value="MethylDNA_cys_MeTrfase_DNA-bd"/>
</dbReference>
<dbReference type="AlphaFoldDB" id="A0A9D1A4C8"/>
<dbReference type="InterPro" id="IPR036388">
    <property type="entry name" value="WH-like_DNA-bd_sf"/>
</dbReference>
<feature type="domain" description="Methylated-DNA-[protein]-cysteine S-methyltransferase DNA binding" evidence="2">
    <location>
        <begin position="4"/>
        <end position="86"/>
    </location>
</feature>
<proteinExistence type="predicted"/>
<dbReference type="GO" id="GO:0006281">
    <property type="term" value="P:DNA repair"/>
    <property type="evidence" value="ECO:0007669"/>
    <property type="project" value="InterPro"/>
</dbReference>
<dbReference type="GO" id="GO:0003824">
    <property type="term" value="F:catalytic activity"/>
    <property type="evidence" value="ECO:0007669"/>
    <property type="project" value="InterPro"/>
</dbReference>
<sequence>MDREFYRRVGIVCRHIPEGRVATYGQIALLCGRPKHSRQVGYGLKMGLAGEHVPAHRVVNSRGVLSGAAYFETFDLQKMLLQEEGVEVEWTPSGWSVDLKRYGWRNTMEEAQMLLEEFERTLRE</sequence>
<reference evidence="3" key="1">
    <citation type="submission" date="2020-10" db="EMBL/GenBank/DDBJ databases">
        <authorList>
            <person name="Gilroy R."/>
        </authorList>
    </citation>
    <scope>NUCLEOTIDE SEQUENCE</scope>
    <source>
        <strain evidence="3">CHK180-2868</strain>
    </source>
</reference>
<dbReference type="SUPFAM" id="SSF46767">
    <property type="entry name" value="Methylated DNA-protein cysteine methyltransferase, C-terminal domain"/>
    <property type="match status" value="1"/>
</dbReference>
<accession>A0A9D1A4C8</accession>
<dbReference type="Proteomes" id="UP000824250">
    <property type="component" value="Unassembled WGS sequence"/>
</dbReference>
<comment type="caution">
    <text evidence="3">The sequence shown here is derived from an EMBL/GenBank/DDBJ whole genome shotgun (WGS) entry which is preliminary data.</text>
</comment>
<evidence type="ECO:0000259" key="2">
    <source>
        <dbReference type="Pfam" id="PF01035"/>
    </source>
</evidence>
<reference evidence="3" key="2">
    <citation type="journal article" date="2021" name="PeerJ">
        <title>Extensive microbial diversity within the chicken gut microbiome revealed by metagenomics and culture.</title>
        <authorList>
            <person name="Gilroy R."/>
            <person name="Ravi A."/>
            <person name="Getino M."/>
            <person name="Pursley I."/>
            <person name="Horton D.L."/>
            <person name="Alikhan N.F."/>
            <person name="Baker D."/>
            <person name="Gharbi K."/>
            <person name="Hall N."/>
            <person name="Watson M."/>
            <person name="Adriaenssens E.M."/>
            <person name="Foster-Nyarko E."/>
            <person name="Jarju S."/>
            <person name="Secka A."/>
            <person name="Antonio M."/>
            <person name="Oren A."/>
            <person name="Chaudhuri R.R."/>
            <person name="La Ragione R."/>
            <person name="Hildebrand F."/>
            <person name="Pallen M.J."/>
        </authorList>
    </citation>
    <scope>NUCLEOTIDE SEQUENCE</scope>
    <source>
        <strain evidence="3">CHK180-2868</strain>
    </source>
</reference>
<protein>
    <submittedName>
        <fullName evidence="3">MGMT family protein</fullName>
    </submittedName>
</protein>
<dbReference type="InterPro" id="IPR052520">
    <property type="entry name" value="ATL_DNA_repair"/>
</dbReference>
<dbReference type="InterPro" id="IPR036217">
    <property type="entry name" value="MethylDNA_cys_MeTrfase_DNAb"/>
</dbReference>
<gene>
    <name evidence="3" type="ORF">IAB28_01330</name>
</gene>
<organism evidence="3 4">
    <name type="scientific">Candidatus Copromonas faecavium</name>
    <name type="common">nom. illeg.</name>
    <dbReference type="NCBI Taxonomy" id="2840740"/>
    <lineage>
        <taxon>Bacteria</taxon>
        <taxon>Bacillati</taxon>
        <taxon>Bacillota</taxon>
        <taxon>Clostridia</taxon>
        <taxon>Lachnospirales</taxon>
        <taxon>Lachnospiraceae</taxon>
        <taxon>Candidatus Copromonas (nom. illeg.)</taxon>
    </lineage>
</organism>
<dbReference type="EMBL" id="DVGC01000006">
    <property type="protein sequence ID" value="HIR04598.1"/>
    <property type="molecule type" value="Genomic_DNA"/>
</dbReference>
<dbReference type="Gene3D" id="1.10.10.10">
    <property type="entry name" value="Winged helix-like DNA-binding domain superfamily/Winged helix DNA-binding domain"/>
    <property type="match status" value="1"/>
</dbReference>
<dbReference type="PANTHER" id="PTHR42942">
    <property type="entry name" value="6-O-METHYLGUANINE DNA METHYLTRANSFERASE"/>
    <property type="match status" value="1"/>
</dbReference>
<keyword evidence="1" id="KW-0227">DNA damage</keyword>
<dbReference type="PANTHER" id="PTHR42942:SF1">
    <property type="entry name" value="ALKYLTRANSFERASE-LIKE PROTEIN 1"/>
    <property type="match status" value="1"/>
</dbReference>
<dbReference type="Pfam" id="PF01035">
    <property type="entry name" value="DNA_binding_1"/>
    <property type="match status" value="1"/>
</dbReference>
<dbReference type="CDD" id="cd06445">
    <property type="entry name" value="ATase"/>
    <property type="match status" value="1"/>
</dbReference>
<name>A0A9D1A4C8_9FIRM</name>
<evidence type="ECO:0000256" key="1">
    <source>
        <dbReference type="ARBA" id="ARBA00022763"/>
    </source>
</evidence>
<evidence type="ECO:0000313" key="3">
    <source>
        <dbReference type="EMBL" id="HIR04598.1"/>
    </source>
</evidence>